<protein>
    <recommendedName>
        <fullName evidence="4">Lipoprotein</fullName>
    </recommendedName>
</protein>
<gene>
    <name evidence="2" type="ORF">MFFC18_26060</name>
</gene>
<name>A0A5B9PJN6_9BACT</name>
<keyword evidence="1" id="KW-1133">Transmembrane helix</keyword>
<dbReference type="RefSeq" id="WP_075084505.1">
    <property type="nucleotide sequence ID" value="NZ_CP042912.1"/>
</dbReference>
<keyword evidence="3" id="KW-1185">Reference proteome</keyword>
<keyword evidence="1" id="KW-0472">Membrane</keyword>
<proteinExistence type="predicted"/>
<dbReference type="AlphaFoldDB" id="A0A5B9PJN6"/>
<feature type="transmembrane region" description="Helical" evidence="1">
    <location>
        <begin position="7"/>
        <end position="32"/>
    </location>
</feature>
<organism evidence="2 3">
    <name type="scientific">Mariniblastus fucicola</name>
    <dbReference type="NCBI Taxonomy" id="980251"/>
    <lineage>
        <taxon>Bacteria</taxon>
        <taxon>Pseudomonadati</taxon>
        <taxon>Planctomycetota</taxon>
        <taxon>Planctomycetia</taxon>
        <taxon>Pirellulales</taxon>
        <taxon>Pirellulaceae</taxon>
        <taxon>Mariniblastus</taxon>
    </lineage>
</organism>
<sequence>MKSFFETLFRVGGLCLLVSIPVFGFACLSASYEVQVWANDITFASTWKALRGIYGGLVFSFPVGCFAIAFWVNRKLPKSSSRHSNLNAFGVVVAYTIFLTIPFAYLAVFHQPHDGFLLTAGAIVGYALGMGLQFLRRQISVRNNHESNFD</sequence>
<dbReference type="PROSITE" id="PS51257">
    <property type="entry name" value="PROKAR_LIPOPROTEIN"/>
    <property type="match status" value="1"/>
</dbReference>
<dbReference type="KEGG" id="mff:MFFC18_26060"/>
<reference evidence="2 3" key="1">
    <citation type="submission" date="2019-08" db="EMBL/GenBank/DDBJ databases">
        <title>Deep-cultivation of Planctomycetes and their phenomic and genomic characterization uncovers novel biology.</title>
        <authorList>
            <person name="Wiegand S."/>
            <person name="Jogler M."/>
            <person name="Boedeker C."/>
            <person name="Pinto D."/>
            <person name="Vollmers J."/>
            <person name="Rivas-Marin E."/>
            <person name="Kohn T."/>
            <person name="Peeters S.H."/>
            <person name="Heuer A."/>
            <person name="Rast P."/>
            <person name="Oberbeckmann S."/>
            <person name="Bunk B."/>
            <person name="Jeske O."/>
            <person name="Meyerdierks A."/>
            <person name="Storesund J.E."/>
            <person name="Kallscheuer N."/>
            <person name="Luecker S."/>
            <person name="Lage O.M."/>
            <person name="Pohl T."/>
            <person name="Merkel B.J."/>
            <person name="Hornburger P."/>
            <person name="Mueller R.-W."/>
            <person name="Bruemmer F."/>
            <person name="Labrenz M."/>
            <person name="Spormann A.M."/>
            <person name="Op den Camp H."/>
            <person name="Overmann J."/>
            <person name="Amann R."/>
            <person name="Jetten M.S.M."/>
            <person name="Mascher T."/>
            <person name="Medema M.H."/>
            <person name="Devos D.P."/>
            <person name="Kaster A.-K."/>
            <person name="Ovreas L."/>
            <person name="Rohde M."/>
            <person name="Galperin M.Y."/>
            <person name="Jogler C."/>
        </authorList>
    </citation>
    <scope>NUCLEOTIDE SEQUENCE [LARGE SCALE GENOMIC DNA]</scope>
    <source>
        <strain evidence="2 3">FC18</strain>
    </source>
</reference>
<evidence type="ECO:0000313" key="2">
    <source>
        <dbReference type="EMBL" id="QEG22723.1"/>
    </source>
</evidence>
<dbReference type="EMBL" id="CP042912">
    <property type="protein sequence ID" value="QEG22723.1"/>
    <property type="molecule type" value="Genomic_DNA"/>
</dbReference>
<accession>A0A5B9PJN6</accession>
<evidence type="ECO:0000256" key="1">
    <source>
        <dbReference type="SAM" id="Phobius"/>
    </source>
</evidence>
<feature type="transmembrane region" description="Helical" evidence="1">
    <location>
        <begin position="52"/>
        <end position="73"/>
    </location>
</feature>
<feature type="transmembrane region" description="Helical" evidence="1">
    <location>
        <begin position="85"/>
        <end position="109"/>
    </location>
</feature>
<keyword evidence="1" id="KW-0812">Transmembrane</keyword>
<feature type="transmembrane region" description="Helical" evidence="1">
    <location>
        <begin position="115"/>
        <end position="135"/>
    </location>
</feature>
<dbReference type="Proteomes" id="UP000322214">
    <property type="component" value="Chromosome"/>
</dbReference>
<evidence type="ECO:0008006" key="4">
    <source>
        <dbReference type="Google" id="ProtNLM"/>
    </source>
</evidence>
<evidence type="ECO:0000313" key="3">
    <source>
        <dbReference type="Proteomes" id="UP000322214"/>
    </source>
</evidence>